<dbReference type="SUPFAM" id="SSF54160">
    <property type="entry name" value="Chromo domain-like"/>
    <property type="match status" value="1"/>
</dbReference>
<dbReference type="SMART" id="SM00298">
    <property type="entry name" value="CHROMO"/>
    <property type="match status" value="1"/>
</dbReference>
<evidence type="ECO:0000313" key="7">
    <source>
        <dbReference type="WBParaSite" id="ACOC_0000382301-mRNA-1"/>
    </source>
</evidence>
<reference evidence="5 6" key="2">
    <citation type="submission" date="2018-11" db="EMBL/GenBank/DDBJ databases">
        <authorList>
            <consortium name="Pathogen Informatics"/>
        </authorList>
    </citation>
    <scope>NUCLEOTIDE SEQUENCE [LARGE SCALE GENOMIC DNA]</scope>
    <source>
        <strain evidence="5 6">Costa Rica</strain>
    </source>
</reference>
<dbReference type="GO" id="GO:0005634">
    <property type="term" value="C:nucleus"/>
    <property type="evidence" value="ECO:0007669"/>
    <property type="project" value="UniProtKB-SubCell"/>
</dbReference>
<feature type="compositionally biased region" description="Basic and acidic residues" evidence="3">
    <location>
        <begin position="1"/>
        <end position="22"/>
    </location>
</feature>
<evidence type="ECO:0000313" key="6">
    <source>
        <dbReference type="Proteomes" id="UP000267027"/>
    </source>
</evidence>
<organism evidence="7">
    <name type="scientific">Angiostrongylus costaricensis</name>
    <name type="common">Nematode worm</name>
    <dbReference type="NCBI Taxonomy" id="334426"/>
    <lineage>
        <taxon>Eukaryota</taxon>
        <taxon>Metazoa</taxon>
        <taxon>Ecdysozoa</taxon>
        <taxon>Nematoda</taxon>
        <taxon>Chromadorea</taxon>
        <taxon>Rhabditida</taxon>
        <taxon>Rhabditina</taxon>
        <taxon>Rhabditomorpha</taxon>
        <taxon>Strongyloidea</taxon>
        <taxon>Metastrongylidae</taxon>
        <taxon>Angiostrongylus</taxon>
    </lineage>
</organism>
<keyword evidence="2" id="KW-0539">Nucleus</keyword>
<dbReference type="InterPro" id="IPR051219">
    <property type="entry name" value="Heterochromatin_chromo-domain"/>
</dbReference>
<dbReference type="InterPro" id="IPR023780">
    <property type="entry name" value="Chromo_domain"/>
</dbReference>
<dbReference type="EMBL" id="UYYA01001458">
    <property type="protein sequence ID" value="VDM55409.1"/>
    <property type="molecule type" value="Genomic_DNA"/>
</dbReference>
<dbReference type="STRING" id="334426.A0A0R3PHJ6"/>
<dbReference type="AlphaFoldDB" id="A0A0R3PHJ6"/>
<feature type="region of interest" description="Disordered" evidence="3">
    <location>
        <begin position="1"/>
        <end position="70"/>
    </location>
</feature>
<dbReference type="Gene3D" id="2.40.50.40">
    <property type="match status" value="1"/>
</dbReference>
<comment type="subcellular location">
    <subcellularLocation>
        <location evidence="1">Nucleus</location>
    </subcellularLocation>
</comment>
<evidence type="ECO:0000259" key="4">
    <source>
        <dbReference type="PROSITE" id="PS50013"/>
    </source>
</evidence>
<name>A0A0R3PHJ6_ANGCS</name>
<feature type="domain" description="Chromo" evidence="4">
    <location>
        <begin position="78"/>
        <end position="125"/>
    </location>
</feature>
<protein>
    <submittedName>
        <fullName evidence="7">Chromo domain-containing protein</fullName>
    </submittedName>
</protein>
<dbReference type="CDD" id="cd00024">
    <property type="entry name" value="CD_CSD"/>
    <property type="match status" value="1"/>
</dbReference>
<dbReference type="OrthoDB" id="5843976at2759"/>
<reference evidence="7" key="1">
    <citation type="submission" date="2017-02" db="UniProtKB">
        <authorList>
            <consortium name="WormBaseParasite"/>
        </authorList>
    </citation>
    <scope>IDENTIFICATION</scope>
</reference>
<gene>
    <name evidence="5" type="ORF">ACOC_LOCUS3824</name>
</gene>
<dbReference type="Pfam" id="PF00385">
    <property type="entry name" value="Chromo"/>
    <property type="match status" value="1"/>
</dbReference>
<dbReference type="PROSITE" id="PS50013">
    <property type="entry name" value="CHROMO_2"/>
    <property type="match status" value="1"/>
</dbReference>
<accession>A0A0R3PHJ6</accession>
<dbReference type="PANTHER" id="PTHR22812">
    <property type="entry name" value="CHROMOBOX PROTEIN"/>
    <property type="match status" value="1"/>
</dbReference>
<sequence>MPNFRQRREAAARRPNEKRDARSAFQDAIHAFESLSSTGSDKDANSSDTPGTAKPVYRVSELSDVEASEEEDLSEEFYEVERIVGHENTEKGLFYLVRWKGFGKADDTWEPAENLSHATNAISDYVLSRKIVLKSALHLTQPWLYERDSDESDADKKHEQRIEQRKLIVQERERIDEEDKRRKKQKEKSFERCSSMTPGNKRKWQAESSYPDDSESSKADEHYEVLYGAIPVELSKESDNVFVGYDAVVPGGERSTANERNVDDQQQIFAVGKTNDGRIKVLVGTDEARRLVSLSG</sequence>
<evidence type="ECO:0000256" key="1">
    <source>
        <dbReference type="ARBA" id="ARBA00004123"/>
    </source>
</evidence>
<keyword evidence="6" id="KW-1185">Reference proteome</keyword>
<dbReference type="WBParaSite" id="ACOC_0000382301-mRNA-1">
    <property type="protein sequence ID" value="ACOC_0000382301-mRNA-1"/>
    <property type="gene ID" value="ACOC_0000382301"/>
</dbReference>
<dbReference type="InterPro" id="IPR000953">
    <property type="entry name" value="Chromo/chromo_shadow_dom"/>
</dbReference>
<dbReference type="InterPro" id="IPR023779">
    <property type="entry name" value="Chromodomain_CS"/>
</dbReference>
<feature type="region of interest" description="Disordered" evidence="3">
    <location>
        <begin position="175"/>
        <end position="218"/>
    </location>
</feature>
<dbReference type="PROSITE" id="PS00598">
    <property type="entry name" value="CHROMO_1"/>
    <property type="match status" value="1"/>
</dbReference>
<evidence type="ECO:0000256" key="2">
    <source>
        <dbReference type="ARBA" id="ARBA00023242"/>
    </source>
</evidence>
<evidence type="ECO:0000256" key="3">
    <source>
        <dbReference type="SAM" id="MobiDB-lite"/>
    </source>
</evidence>
<dbReference type="Proteomes" id="UP000267027">
    <property type="component" value="Unassembled WGS sequence"/>
</dbReference>
<proteinExistence type="predicted"/>
<evidence type="ECO:0000313" key="5">
    <source>
        <dbReference type="EMBL" id="VDM55409.1"/>
    </source>
</evidence>
<dbReference type="InterPro" id="IPR016197">
    <property type="entry name" value="Chromo-like_dom_sf"/>
</dbReference>